<dbReference type="AlphaFoldDB" id="A0A916XEP6"/>
<evidence type="ECO:0000313" key="5">
    <source>
        <dbReference type="Proteomes" id="UP000651668"/>
    </source>
</evidence>
<keyword evidence="2" id="KW-0732">Signal</keyword>
<dbReference type="PANTHER" id="PTHR48081:SF6">
    <property type="entry name" value="PEPTIDASE S9 PROLYL OLIGOPEPTIDASE CATALYTIC DOMAIN-CONTAINING PROTEIN"/>
    <property type="match status" value="1"/>
</dbReference>
<feature type="chain" id="PRO_5036907628" description="BD-FAE-like domain-containing protein" evidence="2">
    <location>
        <begin position="23"/>
        <end position="300"/>
    </location>
</feature>
<dbReference type="EMBL" id="BMIL01000007">
    <property type="protein sequence ID" value="GGC68408.1"/>
    <property type="molecule type" value="Genomic_DNA"/>
</dbReference>
<evidence type="ECO:0000259" key="3">
    <source>
        <dbReference type="Pfam" id="PF20434"/>
    </source>
</evidence>
<evidence type="ECO:0000313" key="4">
    <source>
        <dbReference type="EMBL" id="GGC68408.1"/>
    </source>
</evidence>
<keyword evidence="5" id="KW-1185">Reference proteome</keyword>
<organism evidence="4 5">
    <name type="scientific">Pedobacter quisquiliarum</name>
    <dbReference type="NCBI Taxonomy" id="1834438"/>
    <lineage>
        <taxon>Bacteria</taxon>
        <taxon>Pseudomonadati</taxon>
        <taxon>Bacteroidota</taxon>
        <taxon>Sphingobacteriia</taxon>
        <taxon>Sphingobacteriales</taxon>
        <taxon>Sphingobacteriaceae</taxon>
        <taxon>Pedobacter</taxon>
    </lineage>
</organism>
<dbReference type="SUPFAM" id="SSF53474">
    <property type="entry name" value="alpha/beta-Hydrolases"/>
    <property type="match status" value="1"/>
</dbReference>
<dbReference type="InterPro" id="IPR049492">
    <property type="entry name" value="BD-FAE-like_dom"/>
</dbReference>
<evidence type="ECO:0000256" key="2">
    <source>
        <dbReference type="SAM" id="SignalP"/>
    </source>
</evidence>
<dbReference type="GO" id="GO:0016787">
    <property type="term" value="F:hydrolase activity"/>
    <property type="evidence" value="ECO:0007669"/>
    <property type="project" value="UniProtKB-KW"/>
</dbReference>
<dbReference type="PANTHER" id="PTHR48081">
    <property type="entry name" value="AB HYDROLASE SUPERFAMILY PROTEIN C4A8.06C"/>
    <property type="match status" value="1"/>
</dbReference>
<feature type="domain" description="BD-FAE-like" evidence="3">
    <location>
        <begin position="61"/>
        <end position="253"/>
    </location>
</feature>
<dbReference type="InterPro" id="IPR050300">
    <property type="entry name" value="GDXG_lipolytic_enzyme"/>
</dbReference>
<gene>
    <name evidence="4" type="ORF">GCM10011387_22270</name>
</gene>
<protein>
    <recommendedName>
        <fullName evidence="3">BD-FAE-like domain-containing protein</fullName>
    </recommendedName>
</protein>
<accession>A0A916XEP6</accession>
<feature type="signal peptide" evidence="2">
    <location>
        <begin position="1"/>
        <end position="22"/>
    </location>
</feature>
<dbReference type="Pfam" id="PF20434">
    <property type="entry name" value="BD-FAE"/>
    <property type="match status" value="1"/>
</dbReference>
<dbReference type="Gene3D" id="3.40.50.1820">
    <property type="entry name" value="alpha/beta hydrolase"/>
    <property type="match status" value="1"/>
</dbReference>
<sequence length="300" mass="32428">MFLKTSSLSLGVLTTTSLTALAQTPTEKESIYEVEETRINLWSDQSRNNGLEAGKRPNIVIYKPKGTATKRAAMLVCPGGGYGMLASDHEGVQLARFFASMGMVAAVLTYRVAPNKFPAPYADGVRAMRILRSKAAAFGVDPQRIGLMGFSAGGHLASTIATQPELYKDPEDDLAATVSARPDRVILGYPVITFGEYTHAGSVKNLLGDNPTAAQLKQFSNELHVSRQTPPAFIFHTADDGAVPVQNAFLFAEACVKHKVPVALHVYPRGKHGVGMALDNPELRDWTTVLTGWLGDWRSV</sequence>
<name>A0A916XEP6_9SPHI</name>
<dbReference type="InterPro" id="IPR029058">
    <property type="entry name" value="AB_hydrolase_fold"/>
</dbReference>
<reference evidence="4" key="2">
    <citation type="submission" date="2020-09" db="EMBL/GenBank/DDBJ databases">
        <authorList>
            <person name="Sun Q."/>
            <person name="Zhou Y."/>
        </authorList>
    </citation>
    <scope>NUCLEOTIDE SEQUENCE</scope>
    <source>
        <strain evidence="4">CGMCC 1.15343</strain>
    </source>
</reference>
<proteinExistence type="predicted"/>
<keyword evidence="1" id="KW-0378">Hydrolase</keyword>
<reference evidence="4" key="1">
    <citation type="journal article" date="2014" name="Int. J. Syst. Evol. Microbiol.">
        <title>Complete genome sequence of Corynebacterium casei LMG S-19264T (=DSM 44701T), isolated from a smear-ripened cheese.</title>
        <authorList>
            <consortium name="US DOE Joint Genome Institute (JGI-PGF)"/>
            <person name="Walter F."/>
            <person name="Albersmeier A."/>
            <person name="Kalinowski J."/>
            <person name="Ruckert C."/>
        </authorList>
    </citation>
    <scope>NUCLEOTIDE SEQUENCE</scope>
    <source>
        <strain evidence="4">CGMCC 1.15343</strain>
    </source>
</reference>
<evidence type="ECO:0000256" key="1">
    <source>
        <dbReference type="ARBA" id="ARBA00022801"/>
    </source>
</evidence>
<dbReference type="Proteomes" id="UP000651668">
    <property type="component" value="Unassembled WGS sequence"/>
</dbReference>
<comment type="caution">
    <text evidence="4">The sequence shown here is derived from an EMBL/GenBank/DDBJ whole genome shotgun (WGS) entry which is preliminary data.</text>
</comment>